<organism evidence="1 2">
    <name type="scientific">Hydrobacter penzbergensis</name>
    <dbReference type="NCBI Taxonomy" id="1235997"/>
    <lineage>
        <taxon>Bacteria</taxon>
        <taxon>Pseudomonadati</taxon>
        <taxon>Bacteroidota</taxon>
        <taxon>Chitinophagia</taxon>
        <taxon>Chitinophagales</taxon>
        <taxon>Chitinophagaceae</taxon>
        <taxon>Hydrobacter</taxon>
    </lineage>
</organism>
<keyword evidence="2" id="KW-1185">Reference proteome</keyword>
<dbReference type="AlphaFoldDB" id="A0A8X8LAN3"/>
<evidence type="ECO:0000313" key="1">
    <source>
        <dbReference type="EMBL" id="SDW48998.1"/>
    </source>
</evidence>
<gene>
    <name evidence="1" type="ORF">SAMN05444410_103103</name>
</gene>
<sequence length="36" mass="4233">MDLFTDSINSDEENQNRAKRLLASSFVRISLFMNRI</sequence>
<accession>A0A8X8LAN3</accession>
<dbReference type="EMBL" id="FNNO01000003">
    <property type="protein sequence ID" value="SDW48998.1"/>
    <property type="molecule type" value="Genomic_DNA"/>
</dbReference>
<protein>
    <submittedName>
        <fullName evidence="1">Uncharacterized protein</fullName>
    </submittedName>
</protein>
<proteinExistence type="predicted"/>
<reference evidence="1 2" key="1">
    <citation type="submission" date="2016-10" db="EMBL/GenBank/DDBJ databases">
        <authorList>
            <person name="Varghese N."/>
            <person name="Submissions S."/>
        </authorList>
    </citation>
    <scope>NUCLEOTIDE SEQUENCE [LARGE SCALE GENOMIC DNA]</scope>
    <source>
        <strain evidence="1 2">DSM 25353</strain>
    </source>
</reference>
<comment type="caution">
    <text evidence="1">The sequence shown here is derived from an EMBL/GenBank/DDBJ whole genome shotgun (WGS) entry which is preliminary data.</text>
</comment>
<dbReference type="Proteomes" id="UP000198711">
    <property type="component" value="Unassembled WGS sequence"/>
</dbReference>
<evidence type="ECO:0000313" key="2">
    <source>
        <dbReference type="Proteomes" id="UP000198711"/>
    </source>
</evidence>
<name>A0A8X8LAN3_9BACT</name>